<proteinExistence type="predicted"/>
<feature type="coiled-coil region" evidence="1">
    <location>
        <begin position="64"/>
        <end position="162"/>
    </location>
</feature>
<gene>
    <name evidence="2" type="ORF">SCF082_LOCUS16359</name>
</gene>
<evidence type="ECO:0000313" key="3">
    <source>
        <dbReference type="Proteomes" id="UP001642464"/>
    </source>
</evidence>
<name>A0ABP0KAH8_9DINO</name>
<protein>
    <submittedName>
        <fullName evidence="2">Uncharacterized protein</fullName>
    </submittedName>
</protein>
<evidence type="ECO:0000256" key="1">
    <source>
        <dbReference type="SAM" id="Coils"/>
    </source>
</evidence>
<dbReference type="Gene3D" id="1.10.287.1490">
    <property type="match status" value="1"/>
</dbReference>
<keyword evidence="3" id="KW-1185">Reference proteome</keyword>
<dbReference type="Proteomes" id="UP001642464">
    <property type="component" value="Unassembled WGS sequence"/>
</dbReference>
<dbReference type="EMBL" id="CAXAMM010010646">
    <property type="protein sequence ID" value="CAK9023832.1"/>
    <property type="molecule type" value="Genomic_DNA"/>
</dbReference>
<accession>A0ABP0KAH8</accession>
<reference evidence="2 3" key="1">
    <citation type="submission" date="2024-02" db="EMBL/GenBank/DDBJ databases">
        <authorList>
            <person name="Chen Y."/>
            <person name="Shah S."/>
            <person name="Dougan E. K."/>
            <person name="Thang M."/>
            <person name="Chan C."/>
        </authorList>
    </citation>
    <scope>NUCLEOTIDE SEQUENCE [LARGE SCALE GENOMIC DNA]</scope>
</reference>
<keyword evidence="1" id="KW-0175">Coiled coil</keyword>
<evidence type="ECO:0000313" key="2">
    <source>
        <dbReference type="EMBL" id="CAK9023832.1"/>
    </source>
</evidence>
<comment type="caution">
    <text evidence="2">The sequence shown here is derived from an EMBL/GenBank/DDBJ whole genome shotgun (WGS) entry which is preliminary data.</text>
</comment>
<organism evidence="2 3">
    <name type="scientific">Durusdinium trenchii</name>
    <dbReference type="NCBI Taxonomy" id="1381693"/>
    <lineage>
        <taxon>Eukaryota</taxon>
        <taxon>Sar</taxon>
        <taxon>Alveolata</taxon>
        <taxon>Dinophyceae</taxon>
        <taxon>Suessiales</taxon>
        <taxon>Symbiodiniaceae</taxon>
        <taxon>Durusdinium</taxon>
    </lineage>
</organism>
<sequence length="172" mass="20144">MGENSQAENAHAAELARLMGENSQFMEEKKSVDKLKKTFENEKLCWAQEREACEAAQNLLRAELQSARTDIHDERWQKEEMEKDLSSQLEMARKARELCREEVDSLEDQLRRSQDDMRSLQKRMAALKEEHAAVTKERDDLLQRLEDEQAEMIARVAAVEERLSKREGKHTR</sequence>